<evidence type="ECO:0000256" key="9">
    <source>
        <dbReference type="ARBA" id="ARBA00023049"/>
    </source>
</evidence>
<keyword evidence="4" id="KW-0645">Protease</keyword>
<keyword evidence="7" id="KW-0378">Hydrolase</keyword>
<evidence type="ECO:0000256" key="2">
    <source>
        <dbReference type="ARBA" id="ARBA00005988"/>
    </source>
</evidence>
<dbReference type="Pfam" id="PF00246">
    <property type="entry name" value="Peptidase_M14"/>
    <property type="match status" value="2"/>
</dbReference>
<comment type="similarity">
    <text evidence="2 11">Belongs to the peptidase M14 family.</text>
</comment>
<dbReference type="SMART" id="SM00631">
    <property type="entry name" value="Zn_pept"/>
    <property type="match status" value="1"/>
</dbReference>
<dbReference type="Proteomes" id="UP001152759">
    <property type="component" value="Chromosome 4"/>
</dbReference>
<protein>
    <recommendedName>
        <fullName evidence="12">Peptidase M14 domain-containing protein</fullName>
    </recommendedName>
</protein>
<dbReference type="GO" id="GO:0006508">
    <property type="term" value="P:proteolysis"/>
    <property type="evidence" value="ECO:0007669"/>
    <property type="project" value="UniProtKB-KW"/>
</dbReference>
<evidence type="ECO:0000256" key="3">
    <source>
        <dbReference type="ARBA" id="ARBA00022645"/>
    </source>
</evidence>
<dbReference type="EMBL" id="OU963865">
    <property type="protein sequence ID" value="CAH0388385.1"/>
    <property type="molecule type" value="Genomic_DNA"/>
</dbReference>
<dbReference type="GO" id="GO:0008270">
    <property type="term" value="F:zinc ion binding"/>
    <property type="evidence" value="ECO:0007669"/>
    <property type="project" value="InterPro"/>
</dbReference>
<reference evidence="13" key="1">
    <citation type="submission" date="2021-12" db="EMBL/GenBank/DDBJ databases">
        <authorList>
            <person name="King R."/>
        </authorList>
    </citation>
    <scope>NUCLEOTIDE SEQUENCE</scope>
</reference>
<accession>A0A9P0ABS7</accession>
<keyword evidence="14" id="KW-1185">Reference proteome</keyword>
<dbReference type="SUPFAM" id="SSF54897">
    <property type="entry name" value="Protease propeptides/inhibitors"/>
    <property type="match status" value="1"/>
</dbReference>
<evidence type="ECO:0000256" key="6">
    <source>
        <dbReference type="ARBA" id="ARBA00022729"/>
    </source>
</evidence>
<keyword evidence="10" id="KW-1015">Disulfide bond</keyword>
<keyword evidence="3" id="KW-0121">Carboxypeptidase</keyword>
<dbReference type="InterPro" id="IPR036990">
    <property type="entry name" value="M14A-like_propep"/>
</dbReference>
<dbReference type="AlphaFoldDB" id="A0A9P0ABS7"/>
<evidence type="ECO:0000256" key="1">
    <source>
        <dbReference type="ARBA" id="ARBA00001947"/>
    </source>
</evidence>
<dbReference type="Gene3D" id="3.40.630.10">
    <property type="entry name" value="Zn peptidases"/>
    <property type="match status" value="1"/>
</dbReference>
<keyword evidence="9" id="KW-0482">Metalloprotease</keyword>
<dbReference type="SUPFAM" id="SSF53187">
    <property type="entry name" value="Zn-dependent exopeptidases"/>
    <property type="match status" value="1"/>
</dbReference>
<sequence length="285" mass="31779">MKKSSTACFGITQPFQISLLLLYIVVFVLSSVSTLKLGSSPGGYDGAQVWRVSTTGPEQYVDLKKRLSAEVIHRSGFTVDFMVGASQVEQAKQFLASSKLKYTVLADDVGTKMKAAQSPAVGPPPGLLQGVSKLMQSLKGPSDFKFSFKKYHPLKEIYGFMDHLSKKYSSFVSTEVIGKSFERRDIKLLKISCGVPGAPWFWIDAELVRPRRRAKLPEAMKKINFFVLPVLNPDGYEFSWSKDRMWRKNRRPGPGNRTDCPGVDLNRNFDMEWGFGGEEGSSGDP</sequence>
<evidence type="ECO:0000256" key="8">
    <source>
        <dbReference type="ARBA" id="ARBA00022833"/>
    </source>
</evidence>
<evidence type="ECO:0000256" key="7">
    <source>
        <dbReference type="ARBA" id="ARBA00022801"/>
    </source>
</evidence>
<dbReference type="InterPro" id="IPR003146">
    <property type="entry name" value="M14A_act_pep"/>
</dbReference>
<dbReference type="GO" id="GO:0004181">
    <property type="term" value="F:metallocarboxypeptidase activity"/>
    <property type="evidence" value="ECO:0007669"/>
    <property type="project" value="InterPro"/>
</dbReference>
<gene>
    <name evidence="13" type="ORF">BEMITA_LOCUS7300</name>
</gene>
<evidence type="ECO:0000313" key="13">
    <source>
        <dbReference type="EMBL" id="CAH0388385.1"/>
    </source>
</evidence>
<dbReference type="GO" id="GO:0005615">
    <property type="term" value="C:extracellular space"/>
    <property type="evidence" value="ECO:0007669"/>
    <property type="project" value="TreeGrafter"/>
</dbReference>
<evidence type="ECO:0000313" key="14">
    <source>
        <dbReference type="Proteomes" id="UP001152759"/>
    </source>
</evidence>
<organism evidence="13 14">
    <name type="scientific">Bemisia tabaci</name>
    <name type="common">Sweetpotato whitefly</name>
    <name type="synonym">Aleurodes tabaci</name>
    <dbReference type="NCBI Taxonomy" id="7038"/>
    <lineage>
        <taxon>Eukaryota</taxon>
        <taxon>Metazoa</taxon>
        <taxon>Ecdysozoa</taxon>
        <taxon>Arthropoda</taxon>
        <taxon>Hexapoda</taxon>
        <taxon>Insecta</taxon>
        <taxon>Pterygota</taxon>
        <taxon>Neoptera</taxon>
        <taxon>Paraneoptera</taxon>
        <taxon>Hemiptera</taxon>
        <taxon>Sternorrhyncha</taxon>
        <taxon>Aleyrodoidea</taxon>
        <taxon>Aleyrodidae</taxon>
        <taxon>Aleyrodinae</taxon>
        <taxon>Bemisia</taxon>
    </lineage>
</organism>
<keyword evidence="5" id="KW-0479">Metal-binding</keyword>
<evidence type="ECO:0000256" key="11">
    <source>
        <dbReference type="PROSITE-ProRule" id="PRU01379"/>
    </source>
</evidence>
<proteinExistence type="inferred from homology"/>
<dbReference type="PANTHER" id="PTHR11705:SF91">
    <property type="entry name" value="FI01817P-RELATED"/>
    <property type="match status" value="1"/>
</dbReference>
<name>A0A9P0ABS7_BEMTA</name>
<evidence type="ECO:0000256" key="10">
    <source>
        <dbReference type="ARBA" id="ARBA00023157"/>
    </source>
</evidence>
<dbReference type="InterPro" id="IPR000834">
    <property type="entry name" value="Peptidase_M14"/>
</dbReference>
<keyword evidence="8" id="KW-0862">Zinc</keyword>
<evidence type="ECO:0000256" key="5">
    <source>
        <dbReference type="ARBA" id="ARBA00022723"/>
    </source>
</evidence>
<dbReference type="PANTHER" id="PTHR11705">
    <property type="entry name" value="PROTEASE FAMILY M14 CARBOXYPEPTIDASE A,B"/>
    <property type="match status" value="1"/>
</dbReference>
<keyword evidence="6" id="KW-0732">Signal</keyword>
<comment type="caution">
    <text evidence="11">Lacks conserved residue(s) required for the propagation of feature annotation.</text>
</comment>
<evidence type="ECO:0000256" key="4">
    <source>
        <dbReference type="ARBA" id="ARBA00022670"/>
    </source>
</evidence>
<dbReference type="Pfam" id="PF02244">
    <property type="entry name" value="Propep_M14"/>
    <property type="match status" value="1"/>
</dbReference>
<dbReference type="Gene3D" id="3.30.70.340">
    <property type="entry name" value="Metallocarboxypeptidase-like"/>
    <property type="match status" value="1"/>
</dbReference>
<comment type="cofactor">
    <cofactor evidence="1">
        <name>Zn(2+)</name>
        <dbReference type="ChEBI" id="CHEBI:29105"/>
    </cofactor>
</comment>
<dbReference type="PROSITE" id="PS52035">
    <property type="entry name" value="PEPTIDASE_M14"/>
    <property type="match status" value="1"/>
</dbReference>
<feature type="domain" description="Peptidase M14" evidence="12">
    <location>
        <begin position="150"/>
        <end position="285"/>
    </location>
</feature>
<evidence type="ECO:0000259" key="12">
    <source>
        <dbReference type="PROSITE" id="PS52035"/>
    </source>
</evidence>